<feature type="compositionally biased region" description="Polar residues" evidence="8">
    <location>
        <begin position="2021"/>
        <end position="2031"/>
    </location>
</feature>
<keyword evidence="6" id="KW-0206">Cytoskeleton</keyword>
<dbReference type="PROSITE" id="PS51377">
    <property type="entry name" value="KIND"/>
    <property type="match status" value="1"/>
</dbReference>
<feature type="compositionally biased region" description="Pro residues" evidence="8">
    <location>
        <begin position="1301"/>
        <end position="1312"/>
    </location>
</feature>
<comment type="similarity">
    <text evidence="3">Belongs to the protein-tyrosine phosphatase family. Non-receptor class subfamily.</text>
</comment>
<feature type="region of interest" description="Disordered" evidence="8">
    <location>
        <begin position="2111"/>
        <end position="2136"/>
    </location>
</feature>
<dbReference type="Pfam" id="PF09380">
    <property type="entry name" value="FERM_C"/>
    <property type="match status" value="1"/>
</dbReference>
<dbReference type="CDD" id="cd23060">
    <property type="entry name" value="PDZ5_DrPTPN13-like"/>
    <property type="match status" value="1"/>
</dbReference>
<dbReference type="SMART" id="SM01196">
    <property type="entry name" value="FERM_C"/>
    <property type="match status" value="1"/>
</dbReference>
<feature type="compositionally biased region" description="Pro residues" evidence="8">
    <location>
        <begin position="1553"/>
        <end position="1564"/>
    </location>
</feature>
<dbReference type="InterPro" id="IPR019748">
    <property type="entry name" value="FERM_central"/>
</dbReference>
<keyword evidence="7" id="KW-0539">Nucleus</keyword>
<dbReference type="InterPro" id="IPR000387">
    <property type="entry name" value="Tyr_Pase_dom"/>
</dbReference>
<feature type="compositionally biased region" description="Polar residues" evidence="8">
    <location>
        <begin position="1068"/>
        <end position="1077"/>
    </location>
</feature>
<dbReference type="Gene3D" id="2.30.42.10">
    <property type="match status" value="6"/>
</dbReference>
<dbReference type="InterPro" id="IPR035963">
    <property type="entry name" value="FERM_2"/>
</dbReference>
<dbReference type="Proteomes" id="UP001356427">
    <property type="component" value="Unassembled WGS sequence"/>
</dbReference>
<feature type="compositionally biased region" description="Acidic residues" evidence="8">
    <location>
        <begin position="1322"/>
        <end position="1333"/>
    </location>
</feature>
<dbReference type="InterPro" id="IPR052074">
    <property type="entry name" value="NonRcpt_TyrProt_Phosphatase"/>
</dbReference>
<dbReference type="Pfam" id="PF00595">
    <property type="entry name" value="PDZ"/>
    <property type="match status" value="6"/>
</dbReference>
<evidence type="ECO:0000256" key="1">
    <source>
        <dbReference type="ARBA" id="ARBA00004123"/>
    </source>
</evidence>
<dbReference type="PROSITE" id="PS50106">
    <property type="entry name" value="PDZ"/>
    <property type="match status" value="6"/>
</dbReference>
<name>A0AAN8QBA2_9TELE</name>
<dbReference type="SMART" id="SM00404">
    <property type="entry name" value="PTPc_motif"/>
    <property type="match status" value="1"/>
</dbReference>
<feature type="region of interest" description="Disordered" evidence="8">
    <location>
        <begin position="1387"/>
        <end position="1611"/>
    </location>
</feature>
<dbReference type="InterPro" id="IPR001478">
    <property type="entry name" value="PDZ"/>
</dbReference>
<dbReference type="Gene3D" id="1.10.510.10">
    <property type="entry name" value="Transferase(Phosphotransferase) domain 1"/>
    <property type="match status" value="1"/>
</dbReference>
<dbReference type="CDD" id="cd06696">
    <property type="entry name" value="PDZ4_PTPN13-like"/>
    <property type="match status" value="1"/>
</dbReference>
<comment type="caution">
    <text evidence="14">The sequence shown here is derived from an EMBL/GenBank/DDBJ whole genome shotgun (WGS) entry which is preliminary data.</text>
</comment>
<feature type="compositionally biased region" description="Polar residues" evidence="8">
    <location>
        <begin position="1535"/>
        <end position="1549"/>
    </location>
</feature>
<dbReference type="Pfam" id="PF16474">
    <property type="entry name" value="KIND"/>
    <property type="match status" value="1"/>
</dbReference>
<evidence type="ECO:0000259" key="11">
    <source>
        <dbReference type="PROSITE" id="PS50057"/>
    </source>
</evidence>
<feature type="region of interest" description="Disordered" evidence="8">
    <location>
        <begin position="1795"/>
        <end position="1821"/>
    </location>
</feature>
<evidence type="ECO:0000259" key="13">
    <source>
        <dbReference type="PROSITE" id="PS51377"/>
    </source>
</evidence>
<feature type="region of interest" description="Disordered" evidence="8">
    <location>
        <begin position="758"/>
        <end position="787"/>
    </location>
</feature>
<feature type="domain" description="FERM" evidence="11">
    <location>
        <begin position="361"/>
        <end position="657"/>
    </location>
</feature>
<dbReference type="InterPro" id="IPR036034">
    <property type="entry name" value="PDZ_sf"/>
</dbReference>
<dbReference type="CDD" id="cd14473">
    <property type="entry name" value="FERM_B-lobe"/>
    <property type="match status" value="1"/>
</dbReference>
<feature type="domain" description="KIND" evidence="13">
    <location>
        <begin position="23"/>
        <end position="197"/>
    </location>
</feature>
<dbReference type="InterPro" id="IPR000299">
    <property type="entry name" value="FERM_domain"/>
</dbReference>
<comment type="subcellular location">
    <subcellularLocation>
        <location evidence="2">Cytoplasm</location>
        <location evidence="2">Cytoskeleton</location>
    </subcellularLocation>
    <subcellularLocation>
        <location evidence="1">Nucleus</location>
    </subcellularLocation>
</comment>
<evidence type="ECO:0000256" key="2">
    <source>
        <dbReference type="ARBA" id="ARBA00004245"/>
    </source>
</evidence>
<feature type="compositionally biased region" description="Acidic residues" evidence="8">
    <location>
        <begin position="1597"/>
        <end position="1607"/>
    </location>
</feature>
<evidence type="ECO:0000256" key="6">
    <source>
        <dbReference type="ARBA" id="ARBA00023212"/>
    </source>
</evidence>
<feature type="region of interest" description="Disordered" evidence="8">
    <location>
        <begin position="1242"/>
        <end position="1333"/>
    </location>
</feature>
<feature type="compositionally biased region" description="Polar residues" evidence="8">
    <location>
        <begin position="1501"/>
        <end position="1510"/>
    </location>
</feature>
<feature type="compositionally biased region" description="Low complexity" evidence="8">
    <location>
        <begin position="1459"/>
        <end position="1470"/>
    </location>
</feature>
<feature type="compositionally biased region" description="Low complexity" evidence="8">
    <location>
        <begin position="1575"/>
        <end position="1586"/>
    </location>
</feature>
<feature type="domain" description="PDZ" evidence="12">
    <location>
        <begin position="1836"/>
        <end position="1918"/>
    </location>
</feature>
<dbReference type="PRINTS" id="PR00700">
    <property type="entry name" value="PRTYPHPHTASE"/>
</dbReference>
<dbReference type="InterPro" id="IPR018979">
    <property type="entry name" value="FERM_N"/>
</dbReference>
<protein>
    <submittedName>
        <fullName evidence="14">Uncharacterized protein</fullName>
    </submittedName>
</protein>
<feature type="compositionally biased region" description="Basic and acidic residues" evidence="8">
    <location>
        <begin position="1511"/>
        <end position="1532"/>
    </location>
</feature>
<dbReference type="InterPro" id="IPR029071">
    <property type="entry name" value="Ubiquitin-like_domsf"/>
</dbReference>
<dbReference type="PROSITE" id="PS50055">
    <property type="entry name" value="TYR_PHOSPHATASE_PTP"/>
    <property type="match status" value="1"/>
</dbReference>
<dbReference type="Pfam" id="PF00102">
    <property type="entry name" value="Y_phosphatase"/>
    <property type="match status" value="1"/>
</dbReference>
<dbReference type="SMART" id="SM00295">
    <property type="entry name" value="B41"/>
    <property type="match status" value="1"/>
</dbReference>
<feature type="domain" description="PDZ" evidence="12">
    <location>
        <begin position="1105"/>
        <end position="1193"/>
    </location>
</feature>
<evidence type="ECO:0000256" key="4">
    <source>
        <dbReference type="ARBA" id="ARBA00022490"/>
    </source>
</evidence>
<feature type="region of interest" description="Disordered" evidence="8">
    <location>
        <begin position="220"/>
        <end position="317"/>
    </location>
</feature>
<dbReference type="CDD" id="cd06792">
    <property type="entry name" value="PDZ2-PTPN13_FRMPD2-like"/>
    <property type="match status" value="1"/>
</dbReference>
<dbReference type="InterPro" id="IPR011019">
    <property type="entry name" value="KIND_dom"/>
</dbReference>
<feature type="compositionally biased region" description="Polar residues" evidence="8">
    <location>
        <begin position="1471"/>
        <end position="1483"/>
    </location>
</feature>
<dbReference type="InterPro" id="IPR016130">
    <property type="entry name" value="Tyr_Pase_AS"/>
</dbReference>
<evidence type="ECO:0000259" key="12">
    <source>
        <dbReference type="PROSITE" id="PS50106"/>
    </source>
</evidence>
<dbReference type="PROSITE" id="PS50057">
    <property type="entry name" value="FERM_3"/>
    <property type="match status" value="1"/>
</dbReference>
<dbReference type="SMART" id="SM00750">
    <property type="entry name" value="KIND"/>
    <property type="match status" value="1"/>
</dbReference>
<dbReference type="SMART" id="SM00194">
    <property type="entry name" value="PTPc"/>
    <property type="match status" value="1"/>
</dbReference>
<dbReference type="PRINTS" id="PR00935">
    <property type="entry name" value="BAND41"/>
</dbReference>
<dbReference type="SUPFAM" id="SSF50156">
    <property type="entry name" value="PDZ domain-like"/>
    <property type="match status" value="6"/>
</dbReference>
<evidence type="ECO:0000313" key="15">
    <source>
        <dbReference type="Proteomes" id="UP001356427"/>
    </source>
</evidence>
<dbReference type="SUPFAM" id="SSF54236">
    <property type="entry name" value="Ubiquitin-like"/>
    <property type="match status" value="1"/>
</dbReference>
<dbReference type="SUPFAM" id="SSF52799">
    <property type="entry name" value="(Phosphotyrosine protein) phosphatases II"/>
    <property type="match status" value="1"/>
</dbReference>
<evidence type="ECO:0000256" key="5">
    <source>
        <dbReference type="ARBA" id="ARBA00022737"/>
    </source>
</evidence>
<accession>A0AAN8QBA2</accession>
<sequence>MSRHWDELALFLRIGSGMSSTFVTLAEVLECRGGPLLEDEVWSLLLGTAESLVDVSYKGHDSMCSIISPTSLLLSATGTLAFKNCTLSDEACTFTAPEMLQGRASSTKPAMEKMLVYSLGMTLYWSVDYHLPQNQPVQLSDHLNSLLLSMCEDLAHRRVNLNSILESCESQHKASLLPPPNRVIRQLVEDVFHKAMDHGSVPEPFAPLSGRSQMIRERLHGKRDLYPDYSEGSAAGGESRRYSNDSTKSESLPHKPWRQKPRSSPTPAYPPNVDRLPQGLRHRESSSSWLCQSPYIGGPSKGAPQLPSPSITFSDSSASLTQRKAKALGPEFIRMADEPQVVLELPGSIVSKKGRSCSSQREVSVVLPSGQSVLVRCDIKSRGRDVFDMVVAHANLVEHFYFGLAFIDDDEYFFLDHETKISKVAPDSWKKVVSTSFLVFLRIKFFVDDISFILHRVTRHQYYLQLRKDILEDRLYCNEETGMFLAALALQAEFGDYMSELYGKNYYQPEQYVSKRMLEKMALPTLKEELPRLHANNTQMLPEEAETEYLKIAQQLPEYGMVFHRVGREKKPVVGELVLGVCATGIIIYELKNHLRTVTRRFLWKETDTISANHRKLTIECGGPSGKKHIFVTESSKIAQYLVSLCSGQHKFHSEMSSRQLSHSIAQDENIEKYQSICRTRDSRMKRLSCSEVVLNNLGHRESLSKSCDEITAKVEARLRQQRELREMNRDLPEPCPLSEMKEQQAWSTPEPIPRIMSSPSLQKHDSEGFSDAPSTTSSIRVDTPTRGSPEREIICLVLRKDPKLGFGFVIVGENNTGKLGLGIFIASIVPDGPADRDGRIRPGGCLISLNKISLEGVTFTDAAAILQSCPDEVELIVSQPKYSLRDSKTSLAPSTLNLMLERGIGSQTTLSGTEFHPATEELEEALALSNMATPKHGKRLHIPVVRILDAQDVCSRSPSICSLRAGEQLVVQLKKANGSLGISVAGGVNTCVRYGGIYIKSLVPGAAAEQDGRIQIGDRLLEVDGSNLRDVTHKQAVECLMKTGEVVSLLLERQPQVVLEAGANRPRSASQSQSGSLRRDSSMEMTLSGKTKDYSFVTDDNTLKVLLKKSLCGLGFSFYISELNSGSDQGSSVVRIKTLFQGQPAKESGQIREGDVILAVNGQWVKGLSYQRVLFLLRGPPSEVHLTLCRPSLGVLSQLDADTLVPFLSPNRGVRSKSLDIRLGEDYSQLLKLQAHQNHQYNQENQAQKGPMQPSQVQDQASRQASQTAKSPEPSGGPKTQQSQDSQDSEMDVAENQPSSPSPTPPSPPSPISLASRSDAGDSEELSVVDEEVSEEISLASVGSKTSASPVYPSGIREEADGSLTYCLMGDGITILADKEYLTISSTSDSPSSLTSNTSCTPSVAPHTTSYTPRTRSTTPTSFQSTSPNSTSIPHSLSSQTPSTTTHNLSSQTTSVHQTPSQPSSRPTSNLSSRMSDLNISPSVHPPQPQHATPPPPSLSFHTSNPNSRTSDRKHSIPSDRKYSITSDRKHSITFKTTNASNITSSVVQYHPQPPDTFPPSQPPARHLSPQPPLSSLSPPIQAAPLPHPTWRQETEGEEDEDEDEEDPRKGMMKEFEMCVVLTKSWSGSFGFTITRSKLDACYYIQDILDNPAKTDGRLRPGDRLVTVNGQDVTNVTDEVAMSILRSSPRRLSLILGRAVTNLIAPPFPDNLQDIILHKTPTGQLGIKLTGGIGSKWQGIYCLEVVPGSPACEEGSVQPNDRILYICGRCTMGMTLEDAVKACENAPRKVKLKATRDDQPVTPKAKRNAKTVPETTGKFRPPLSLTSDQDSCILQIDVCKPERGGLGFALIGGCNGSTLRVKEICAGGVAQQDGRLRVGDILLEVNGIIVSGLSHSKVVDILRKAEGNVQLTICRDIIPRANTASCADASFSMVFPGDNMAICPGSNMASCPGSKMAPCPGSNMASCPEVNMATSTGTNMASYPGSHMATCTRDNMASCTGSNVAVYIEAHMADKAKPFSNPSACSSNDVQQEDHPPEETSDPVPDVEKGIIPLSPPHPSLRLQALTEEDMAGQESCNSTPSHLACCLSSKSMTDLLHEASDRNQIPVTPLDETMMGSKNSQSDGWSSEDEDDETFEANGHETMSPFSGPPIVSEEELVSLAMISPAKTSQYAGSRVKALIQILQHQLDQQELVREFMALEHLKPSDNCLVGKAPENREKNRYRDILPYDKTRVPVGDNQDYINASYIHMEVGSDEFIYISCQGPLPSTVPDFWQMVWENRSDVIAMMTQEVERGRVKCHRYWPERVSCPLDTGRFQLSLENQQIMEYFHIKIIRMVEKESGETHFVRHLKFIRWPDHGVPQCSEQLVRFIRYLRAVHHKGPVTVHCSAGIGRTGVLICTDVILSLIENDLPINISNIVREMRLQRYGMIQTKEQYLFCYKVWLEVLHHILQLHGNQWQPESPRELNMSPRAHSNRWQPENPCEDNQFV</sequence>
<dbReference type="InterPro" id="IPR029021">
    <property type="entry name" value="Prot-tyrosine_phosphatase-like"/>
</dbReference>
<evidence type="ECO:0000259" key="9">
    <source>
        <dbReference type="PROSITE" id="PS50055"/>
    </source>
</evidence>
<evidence type="ECO:0000259" key="10">
    <source>
        <dbReference type="PROSITE" id="PS50056"/>
    </source>
</evidence>
<feature type="region of interest" description="Disordered" evidence="8">
    <location>
        <begin position="2019"/>
        <end position="2045"/>
    </location>
</feature>
<dbReference type="SMART" id="SM00228">
    <property type="entry name" value="PDZ"/>
    <property type="match status" value="6"/>
</dbReference>
<dbReference type="InterPro" id="IPR019749">
    <property type="entry name" value="Band_41_domain"/>
</dbReference>
<feature type="region of interest" description="Disordered" evidence="8">
    <location>
        <begin position="1062"/>
        <end position="1085"/>
    </location>
</feature>
<dbReference type="SUPFAM" id="SSF47031">
    <property type="entry name" value="Second domain of FERM"/>
    <property type="match status" value="1"/>
</dbReference>
<feature type="compositionally biased region" description="Polar residues" evidence="8">
    <location>
        <begin position="1434"/>
        <end position="1458"/>
    </location>
</feature>
<feature type="region of interest" description="Disordered" evidence="8">
    <location>
        <begin position="2461"/>
        <end position="2490"/>
    </location>
</feature>
<dbReference type="Gene3D" id="2.30.29.30">
    <property type="entry name" value="Pleckstrin-homology domain (PH domain)/Phosphotyrosine-binding domain (PTB)"/>
    <property type="match status" value="1"/>
</dbReference>
<dbReference type="Pfam" id="PF00373">
    <property type="entry name" value="FERM_M"/>
    <property type="match status" value="1"/>
</dbReference>
<evidence type="ECO:0000256" key="7">
    <source>
        <dbReference type="ARBA" id="ARBA00023242"/>
    </source>
</evidence>
<organism evidence="14 15">
    <name type="scientific">Coregonus suidteri</name>
    <dbReference type="NCBI Taxonomy" id="861788"/>
    <lineage>
        <taxon>Eukaryota</taxon>
        <taxon>Metazoa</taxon>
        <taxon>Chordata</taxon>
        <taxon>Craniata</taxon>
        <taxon>Vertebrata</taxon>
        <taxon>Euteleostomi</taxon>
        <taxon>Actinopterygii</taxon>
        <taxon>Neopterygii</taxon>
        <taxon>Teleostei</taxon>
        <taxon>Protacanthopterygii</taxon>
        <taxon>Salmoniformes</taxon>
        <taxon>Salmonidae</taxon>
        <taxon>Coregoninae</taxon>
        <taxon>Coregonus</taxon>
    </lineage>
</organism>
<keyword evidence="4" id="KW-0963">Cytoplasm</keyword>
<dbReference type="Gene3D" id="3.90.190.10">
    <property type="entry name" value="Protein tyrosine phosphatase superfamily"/>
    <property type="match status" value="1"/>
</dbReference>
<dbReference type="GO" id="GO:0004725">
    <property type="term" value="F:protein tyrosine phosphatase activity"/>
    <property type="evidence" value="ECO:0007669"/>
    <property type="project" value="InterPro"/>
</dbReference>
<feature type="domain" description="Tyrosine specific protein phosphatases" evidence="10">
    <location>
        <begin position="2366"/>
        <end position="2438"/>
    </location>
</feature>
<dbReference type="Gene3D" id="1.20.80.10">
    <property type="match status" value="1"/>
</dbReference>
<dbReference type="PANTHER" id="PTHR46900:SF4">
    <property type="entry name" value="FERM AND PDZ DOMAIN CONTAINING 2"/>
    <property type="match status" value="1"/>
</dbReference>
<evidence type="ECO:0000256" key="3">
    <source>
        <dbReference type="ARBA" id="ARBA00009649"/>
    </source>
</evidence>
<dbReference type="SUPFAM" id="SSF50729">
    <property type="entry name" value="PH domain-like"/>
    <property type="match status" value="1"/>
</dbReference>
<feature type="domain" description="PDZ" evidence="12">
    <location>
        <begin position="971"/>
        <end position="1056"/>
    </location>
</feature>
<reference evidence="14 15" key="1">
    <citation type="submission" date="2021-04" db="EMBL/GenBank/DDBJ databases">
        <authorList>
            <person name="De Guttry C."/>
            <person name="Zahm M."/>
            <person name="Klopp C."/>
            <person name="Cabau C."/>
            <person name="Louis A."/>
            <person name="Berthelot C."/>
            <person name="Parey E."/>
            <person name="Roest Crollius H."/>
            <person name="Montfort J."/>
            <person name="Robinson-Rechavi M."/>
            <person name="Bucao C."/>
            <person name="Bouchez O."/>
            <person name="Gislard M."/>
            <person name="Lluch J."/>
            <person name="Milhes M."/>
            <person name="Lampietro C."/>
            <person name="Lopez Roques C."/>
            <person name="Donnadieu C."/>
            <person name="Braasch I."/>
            <person name="Desvignes T."/>
            <person name="Postlethwait J."/>
            <person name="Bobe J."/>
            <person name="Wedekind C."/>
            <person name="Guiguen Y."/>
        </authorList>
    </citation>
    <scope>NUCLEOTIDE SEQUENCE [LARGE SCALE GENOMIC DNA]</scope>
    <source>
        <strain evidence="14">Cs_M1</strain>
        <tissue evidence="14">Blood</tissue>
    </source>
</reference>
<dbReference type="GO" id="GO:0005634">
    <property type="term" value="C:nucleus"/>
    <property type="evidence" value="ECO:0007669"/>
    <property type="project" value="UniProtKB-SubCell"/>
</dbReference>
<evidence type="ECO:0000313" key="14">
    <source>
        <dbReference type="EMBL" id="KAK6293376.1"/>
    </source>
</evidence>
<dbReference type="InterPro" id="IPR000242">
    <property type="entry name" value="PTP_cat"/>
</dbReference>
<dbReference type="EMBL" id="JAGTTL010000036">
    <property type="protein sequence ID" value="KAK6293376.1"/>
    <property type="molecule type" value="Genomic_DNA"/>
</dbReference>
<dbReference type="Gene3D" id="3.10.20.90">
    <property type="entry name" value="Phosphatidylinositol 3-kinase Catalytic Subunit, Chain A, domain 1"/>
    <property type="match status" value="1"/>
</dbReference>
<dbReference type="CDD" id="cd06695">
    <property type="entry name" value="PDZ3_PTPN13_FRMPD2-like"/>
    <property type="match status" value="1"/>
</dbReference>
<feature type="domain" description="PDZ" evidence="12">
    <location>
        <begin position="796"/>
        <end position="882"/>
    </location>
</feature>
<dbReference type="InterPro" id="IPR014352">
    <property type="entry name" value="FERM/acyl-CoA-bd_prot_sf"/>
</dbReference>
<proteinExistence type="inferred from homology"/>
<feature type="domain" description="Tyrosine-protein phosphatase" evidence="9">
    <location>
        <begin position="2194"/>
        <end position="2447"/>
    </location>
</feature>
<feature type="domain" description="PDZ" evidence="12">
    <location>
        <begin position="1715"/>
        <end position="1799"/>
    </location>
</feature>
<dbReference type="Pfam" id="PF09379">
    <property type="entry name" value="FERM_N"/>
    <property type="match status" value="1"/>
</dbReference>
<dbReference type="PANTHER" id="PTHR46900">
    <property type="entry name" value="TYROSINE-PROTEIN PHOSPHATASE NON-RECEPTOR TYPE 13"/>
    <property type="match status" value="1"/>
</dbReference>
<keyword evidence="5" id="KW-0677">Repeat</keyword>
<feature type="compositionally biased region" description="Low complexity" evidence="8">
    <location>
        <begin position="1387"/>
        <end position="1433"/>
    </location>
</feature>
<feature type="compositionally biased region" description="Polar residues" evidence="8">
    <location>
        <begin position="308"/>
        <end position="317"/>
    </location>
</feature>
<dbReference type="InterPro" id="IPR018980">
    <property type="entry name" value="FERM_PH-like_C"/>
</dbReference>
<dbReference type="InterPro" id="IPR011993">
    <property type="entry name" value="PH-like_dom_sf"/>
</dbReference>
<keyword evidence="15" id="KW-1185">Reference proteome</keyword>
<evidence type="ECO:0000256" key="8">
    <source>
        <dbReference type="SAM" id="MobiDB-lite"/>
    </source>
</evidence>
<dbReference type="PROSITE" id="PS50056">
    <property type="entry name" value="TYR_PHOSPHATASE_2"/>
    <property type="match status" value="1"/>
</dbReference>
<feature type="compositionally biased region" description="Pro residues" evidence="8">
    <location>
        <begin position="1485"/>
        <end position="1499"/>
    </location>
</feature>
<dbReference type="InterPro" id="IPR003595">
    <property type="entry name" value="Tyr_Pase_cat"/>
</dbReference>
<gene>
    <name evidence="14" type="ORF">J4Q44_G00357020</name>
</gene>
<dbReference type="PROSITE" id="PS00383">
    <property type="entry name" value="TYR_PHOSPHATASE_1"/>
    <property type="match status" value="1"/>
</dbReference>
<feature type="domain" description="PDZ" evidence="12">
    <location>
        <begin position="1620"/>
        <end position="1701"/>
    </location>
</feature>
<dbReference type="GO" id="GO:0005856">
    <property type="term" value="C:cytoskeleton"/>
    <property type="evidence" value="ECO:0007669"/>
    <property type="project" value="UniProtKB-SubCell"/>
</dbReference>
<feature type="compositionally biased region" description="Basic and acidic residues" evidence="8">
    <location>
        <begin position="238"/>
        <end position="253"/>
    </location>
</feature>
<feature type="compositionally biased region" description="Polar residues" evidence="8">
    <location>
        <begin position="1242"/>
        <end position="1271"/>
    </location>
</feature>